<protein>
    <submittedName>
        <fullName evidence="1">Uncharacterized protein</fullName>
    </submittedName>
</protein>
<proteinExistence type="predicted"/>
<keyword evidence="2" id="KW-1185">Reference proteome</keyword>
<dbReference type="RefSeq" id="WP_206681276.1">
    <property type="nucleotide sequence ID" value="NZ_JBHSXS010000008.1"/>
</dbReference>
<evidence type="ECO:0000313" key="1">
    <source>
        <dbReference type="EMBL" id="MFC6881456.1"/>
    </source>
</evidence>
<gene>
    <name evidence="1" type="ORF">ACFQKB_16930</name>
</gene>
<evidence type="ECO:0000313" key="2">
    <source>
        <dbReference type="Proteomes" id="UP001596380"/>
    </source>
</evidence>
<dbReference type="EMBL" id="JBHSXS010000008">
    <property type="protein sequence ID" value="MFC6881456.1"/>
    <property type="molecule type" value="Genomic_DNA"/>
</dbReference>
<dbReference type="Proteomes" id="UP001596380">
    <property type="component" value="Unassembled WGS sequence"/>
</dbReference>
<comment type="caution">
    <text evidence="1">The sequence shown here is derived from an EMBL/GenBank/DDBJ whole genome shotgun (WGS) entry which is preliminary data.</text>
</comment>
<reference evidence="2" key="1">
    <citation type="journal article" date="2019" name="Int. J. Syst. Evol. Microbiol.">
        <title>The Global Catalogue of Microorganisms (GCM) 10K type strain sequencing project: providing services to taxonomists for standard genome sequencing and annotation.</title>
        <authorList>
            <consortium name="The Broad Institute Genomics Platform"/>
            <consortium name="The Broad Institute Genome Sequencing Center for Infectious Disease"/>
            <person name="Wu L."/>
            <person name="Ma J."/>
        </authorList>
    </citation>
    <scope>NUCLEOTIDE SEQUENCE [LARGE SCALE GENOMIC DNA]</scope>
    <source>
        <strain evidence="2">JCM 3369</strain>
    </source>
</reference>
<name>A0ABW2CKL5_9ACTN</name>
<sequence>MAFEEEMLAHALARVAVVHGHQITETSGVSLPVPRTPFPRSPLAEATVLLRKRG</sequence>
<accession>A0ABW2CKL5</accession>
<organism evidence="1 2">
    <name type="scientific">Actinomadura yumaensis</name>
    <dbReference type="NCBI Taxonomy" id="111807"/>
    <lineage>
        <taxon>Bacteria</taxon>
        <taxon>Bacillati</taxon>
        <taxon>Actinomycetota</taxon>
        <taxon>Actinomycetes</taxon>
        <taxon>Streptosporangiales</taxon>
        <taxon>Thermomonosporaceae</taxon>
        <taxon>Actinomadura</taxon>
    </lineage>
</organism>